<keyword evidence="4" id="KW-0804">Transcription</keyword>
<organism evidence="6 7">
    <name type="scientific">Phytohabitans flavus</name>
    <dbReference type="NCBI Taxonomy" id="1076124"/>
    <lineage>
        <taxon>Bacteria</taxon>
        <taxon>Bacillati</taxon>
        <taxon>Actinomycetota</taxon>
        <taxon>Actinomycetes</taxon>
        <taxon>Micromonosporales</taxon>
        <taxon>Micromonosporaceae</taxon>
    </lineage>
</organism>
<gene>
    <name evidence="6" type="ORF">Pflav_046470</name>
</gene>
<evidence type="ECO:0000313" key="6">
    <source>
        <dbReference type="EMBL" id="BCB78237.1"/>
    </source>
</evidence>
<dbReference type="SMART" id="SM00354">
    <property type="entry name" value="HTH_LACI"/>
    <property type="match status" value="1"/>
</dbReference>
<reference evidence="6 7" key="2">
    <citation type="submission" date="2020-03" db="EMBL/GenBank/DDBJ databases">
        <authorList>
            <person name="Ichikawa N."/>
            <person name="Kimura A."/>
            <person name="Kitahashi Y."/>
            <person name="Uohara A."/>
        </authorList>
    </citation>
    <scope>NUCLEOTIDE SEQUENCE [LARGE SCALE GENOMIC DNA]</scope>
    <source>
        <strain evidence="6 7">NBRC 107702</strain>
    </source>
</reference>
<keyword evidence="7" id="KW-1185">Reference proteome</keyword>
<dbReference type="RefSeq" id="WP_173037814.1">
    <property type="nucleotide sequence ID" value="NZ_AP022870.1"/>
</dbReference>
<dbReference type="Proteomes" id="UP000502508">
    <property type="component" value="Chromosome"/>
</dbReference>
<keyword evidence="1" id="KW-0678">Repressor</keyword>
<evidence type="ECO:0000256" key="3">
    <source>
        <dbReference type="ARBA" id="ARBA00023125"/>
    </source>
</evidence>
<dbReference type="PANTHER" id="PTHR30146">
    <property type="entry name" value="LACI-RELATED TRANSCRIPTIONAL REPRESSOR"/>
    <property type="match status" value="1"/>
</dbReference>
<accession>A0A6F8XWR7</accession>
<dbReference type="KEGG" id="pfla:Pflav_046470"/>
<dbReference type="Pfam" id="PF13377">
    <property type="entry name" value="Peripla_BP_3"/>
    <property type="match status" value="1"/>
</dbReference>
<dbReference type="GO" id="GO:0003700">
    <property type="term" value="F:DNA-binding transcription factor activity"/>
    <property type="evidence" value="ECO:0007669"/>
    <property type="project" value="TreeGrafter"/>
</dbReference>
<evidence type="ECO:0000259" key="5">
    <source>
        <dbReference type="PROSITE" id="PS50932"/>
    </source>
</evidence>
<dbReference type="SUPFAM" id="SSF47413">
    <property type="entry name" value="lambda repressor-like DNA-binding domains"/>
    <property type="match status" value="1"/>
</dbReference>
<sequence length="346" mass="37495">MTTIKEVARRAGVAPASVTRVLSGHPNVSEALRAKVLAAVDEIGYKPDLMAAGLRRGSSHTVGVIVSDIINPLLAEMVDALDVKLRDKGYTVLLANSHGDPDRDVESVHLLRQRRTDGLVVMVVDETRAELRQALRDLPIPVVLLDRQIETADAASAVLSDHHRGTRELTRHLLDGGHRRIALLTGLRGTTYPGRERTRGFVDALDERDIPVASAFIRDARATPESGQRLAAELLDDGDPPTAIVVGPNPMLVGVLRELQRRNLRVGRDLALACLDDIPIAALHHPPITALARNTEEMAHTAAALLLDRLTGVSRFPRTVVLPTELRRRASTTALVTPADAELPVS</sequence>
<dbReference type="Pfam" id="PF00356">
    <property type="entry name" value="LacI"/>
    <property type="match status" value="1"/>
</dbReference>
<dbReference type="GO" id="GO:0000976">
    <property type="term" value="F:transcription cis-regulatory region binding"/>
    <property type="evidence" value="ECO:0007669"/>
    <property type="project" value="TreeGrafter"/>
</dbReference>
<evidence type="ECO:0000256" key="4">
    <source>
        <dbReference type="ARBA" id="ARBA00023163"/>
    </source>
</evidence>
<dbReference type="InterPro" id="IPR028082">
    <property type="entry name" value="Peripla_BP_I"/>
</dbReference>
<keyword evidence="3" id="KW-0238">DNA-binding</keyword>
<name>A0A6F8XWR7_9ACTN</name>
<dbReference type="Gene3D" id="3.40.50.2300">
    <property type="match status" value="2"/>
</dbReference>
<dbReference type="PANTHER" id="PTHR30146:SF148">
    <property type="entry name" value="HTH-TYPE TRANSCRIPTIONAL REPRESSOR PURR-RELATED"/>
    <property type="match status" value="1"/>
</dbReference>
<dbReference type="CDD" id="cd06267">
    <property type="entry name" value="PBP1_LacI_sugar_binding-like"/>
    <property type="match status" value="1"/>
</dbReference>
<dbReference type="EMBL" id="AP022870">
    <property type="protein sequence ID" value="BCB78237.1"/>
    <property type="molecule type" value="Genomic_DNA"/>
</dbReference>
<dbReference type="InterPro" id="IPR010982">
    <property type="entry name" value="Lambda_DNA-bd_dom_sf"/>
</dbReference>
<protein>
    <submittedName>
        <fullName evidence="6">LacI family transcriptional regulator</fullName>
    </submittedName>
</protein>
<keyword evidence="2" id="KW-0805">Transcription regulation</keyword>
<evidence type="ECO:0000313" key="7">
    <source>
        <dbReference type="Proteomes" id="UP000502508"/>
    </source>
</evidence>
<dbReference type="SUPFAM" id="SSF53822">
    <property type="entry name" value="Periplasmic binding protein-like I"/>
    <property type="match status" value="1"/>
</dbReference>
<dbReference type="PROSITE" id="PS50932">
    <property type="entry name" value="HTH_LACI_2"/>
    <property type="match status" value="1"/>
</dbReference>
<proteinExistence type="predicted"/>
<evidence type="ECO:0000256" key="1">
    <source>
        <dbReference type="ARBA" id="ARBA00022491"/>
    </source>
</evidence>
<dbReference type="InterPro" id="IPR046335">
    <property type="entry name" value="LacI/GalR-like_sensor"/>
</dbReference>
<dbReference type="InterPro" id="IPR000843">
    <property type="entry name" value="HTH_LacI"/>
</dbReference>
<dbReference type="AlphaFoldDB" id="A0A6F8XWR7"/>
<reference evidence="6 7" key="1">
    <citation type="submission" date="2020-03" db="EMBL/GenBank/DDBJ databases">
        <title>Whole genome shotgun sequence of Phytohabitans flavus NBRC 107702.</title>
        <authorList>
            <person name="Komaki H."/>
            <person name="Tamura T."/>
        </authorList>
    </citation>
    <scope>NUCLEOTIDE SEQUENCE [LARGE SCALE GENOMIC DNA]</scope>
    <source>
        <strain evidence="6 7">NBRC 107702</strain>
    </source>
</reference>
<feature type="domain" description="HTH lacI-type" evidence="5">
    <location>
        <begin position="2"/>
        <end position="56"/>
    </location>
</feature>
<dbReference type="Gene3D" id="1.10.260.40">
    <property type="entry name" value="lambda repressor-like DNA-binding domains"/>
    <property type="match status" value="1"/>
</dbReference>
<dbReference type="CDD" id="cd01392">
    <property type="entry name" value="HTH_LacI"/>
    <property type="match status" value="1"/>
</dbReference>
<evidence type="ECO:0000256" key="2">
    <source>
        <dbReference type="ARBA" id="ARBA00023015"/>
    </source>
</evidence>